<evidence type="ECO:0000313" key="2">
    <source>
        <dbReference type="Proteomes" id="UP000314294"/>
    </source>
</evidence>
<dbReference type="EMBL" id="SRLO01000427">
    <property type="protein sequence ID" value="TNN56504.1"/>
    <property type="molecule type" value="Genomic_DNA"/>
</dbReference>
<name>A0A4Z2GV67_9TELE</name>
<proteinExistence type="predicted"/>
<evidence type="ECO:0000313" key="1">
    <source>
        <dbReference type="EMBL" id="TNN56504.1"/>
    </source>
</evidence>
<reference evidence="1 2" key="1">
    <citation type="submission" date="2019-03" db="EMBL/GenBank/DDBJ databases">
        <title>First draft genome of Liparis tanakae, snailfish: a comprehensive survey of snailfish specific genes.</title>
        <authorList>
            <person name="Kim W."/>
            <person name="Song I."/>
            <person name="Jeong J.-H."/>
            <person name="Kim D."/>
            <person name="Kim S."/>
            <person name="Ryu S."/>
            <person name="Song J.Y."/>
            <person name="Lee S.K."/>
        </authorList>
    </citation>
    <scope>NUCLEOTIDE SEQUENCE [LARGE SCALE GENOMIC DNA]</scope>
    <source>
        <tissue evidence="1">Muscle</tissue>
    </source>
</reference>
<dbReference type="Proteomes" id="UP000314294">
    <property type="component" value="Unassembled WGS sequence"/>
</dbReference>
<accession>A0A4Z2GV67</accession>
<protein>
    <submittedName>
        <fullName evidence="1">Uncharacterized protein</fullName>
    </submittedName>
</protein>
<dbReference type="AlphaFoldDB" id="A0A4Z2GV67"/>
<gene>
    <name evidence="1" type="ORF">EYF80_033301</name>
</gene>
<sequence>MKDWEFRIRTEGVGKLFGLRRAAGCWTRLMDFAQTGFRQLELRIRFRQLEEFRTRFVQIIDQSISKASFWLFHTGGQPRRRDTSKEMGAH</sequence>
<keyword evidence="2" id="KW-1185">Reference proteome</keyword>
<comment type="caution">
    <text evidence="1">The sequence shown here is derived from an EMBL/GenBank/DDBJ whole genome shotgun (WGS) entry which is preliminary data.</text>
</comment>
<organism evidence="1 2">
    <name type="scientific">Liparis tanakae</name>
    <name type="common">Tanaka's snailfish</name>
    <dbReference type="NCBI Taxonomy" id="230148"/>
    <lineage>
        <taxon>Eukaryota</taxon>
        <taxon>Metazoa</taxon>
        <taxon>Chordata</taxon>
        <taxon>Craniata</taxon>
        <taxon>Vertebrata</taxon>
        <taxon>Euteleostomi</taxon>
        <taxon>Actinopterygii</taxon>
        <taxon>Neopterygii</taxon>
        <taxon>Teleostei</taxon>
        <taxon>Neoteleostei</taxon>
        <taxon>Acanthomorphata</taxon>
        <taxon>Eupercaria</taxon>
        <taxon>Perciformes</taxon>
        <taxon>Cottioidei</taxon>
        <taxon>Cottales</taxon>
        <taxon>Liparidae</taxon>
        <taxon>Liparis</taxon>
    </lineage>
</organism>